<dbReference type="AlphaFoldDB" id="A0A6P5FA68"/>
<keyword evidence="2" id="KW-1185">Reference proteome</keyword>
<evidence type="ECO:0000313" key="3">
    <source>
        <dbReference type="RefSeq" id="XP_020090353.1"/>
    </source>
</evidence>
<proteinExistence type="predicted"/>
<accession>A0A6P5FA68</accession>
<dbReference type="Proteomes" id="UP000515123">
    <property type="component" value="Linkage group 6"/>
</dbReference>
<name>A0A6P5FA68_ANACO</name>
<feature type="compositionally biased region" description="Pro residues" evidence="1">
    <location>
        <begin position="80"/>
        <end position="92"/>
    </location>
</feature>
<dbReference type="GeneID" id="109711622"/>
<sequence>MLRPSWVTLAARAAPPPGNPPADVPVPRAPSRSPPSPLGQPWPPRPLGPSKPPLLPAPPPLGPLLAPLRPPATFLRRPGAPRPPPWPPLPVEPEPELVRAELAFPTPPSHPAVNRDEHVHVSVFDLWTSCP</sequence>
<feature type="compositionally biased region" description="Low complexity" evidence="1">
    <location>
        <begin position="63"/>
        <end position="78"/>
    </location>
</feature>
<organism evidence="2 3">
    <name type="scientific">Ananas comosus</name>
    <name type="common">Pineapple</name>
    <name type="synonym">Ananas ananas</name>
    <dbReference type="NCBI Taxonomy" id="4615"/>
    <lineage>
        <taxon>Eukaryota</taxon>
        <taxon>Viridiplantae</taxon>
        <taxon>Streptophyta</taxon>
        <taxon>Embryophyta</taxon>
        <taxon>Tracheophyta</taxon>
        <taxon>Spermatophyta</taxon>
        <taxon>Magnoliopsida</taxon>
        <taxon>Liliopsida</taxon>
        <taxon>Poales</taxon>
        <taxon>Bromeliaceae</taxon>
        <taxon>Bromelioideae</taxon>
        <taxon>Ananas</taxon>
    </lineage>
</organism>
<evidence type="ECO:0000313" key="2">
    <source>
        <dbReference type="Proteomes" id="UP000515123"/>
    </source>
</evidence>
<evidence type="ECO:0000256" key="1">
    <source>
        <dbReference type="SAM" id="MobiDB-lite"/>
    </source>
</evidence>
<dbReference type="RefSeq" id="XP_020090353.1">
    <property type="nucleotide sequence ID" value="XM_020234764.1"/>
</dbReference>
<protein>
    <submittedName>
        <fullName evidence="3">Vegetative cell wall protein gp1-like</fullName>
    </submittedName>
</protein>
<gene>
    <name evidence="3" type="primary">LOC109711622</name>
</gene>
<feature type="compositionally biased region" description="Pro residues" evidence="1">
    <location>
        <begin position="14"/>
        <end position="62"/>
    </location>
</feature>
<reference evidence="2" key="1">
    <citation type="journal article" date="2015" name="Nat. Genet.">
        <title>The pineapple genome and the evolution of CAM photosynthesis.</title>
        <authorList>
            <person name="Ming R."/>
            <person name="VanBuren R."/>
            <person name="Wai C.M."/>
            <person name="Tang H."/>
            <person name="Schatz M.C."/>
            <person name="Bowers J.E."/>
            <person name="Lyons E."/>
            <person name="Wang M.L."/>
            <person name="Chen J."/>
            <person name="Biggers E."/>
            <person name="Zhang J."/>
            <person name="Huang L."/>
            <person name="Zhang L."/>
            <person name="Miao W."/>
            <person name="Zhang J."/>
            <person name="Ye Z."/>
            <person name="Miao C."/>
            <person name="Lin Z."/>
            <person name="Wang H."/>
            <person name="Zhou H."/>
            <person name="Yim W.C."/>
            <person name="Priest H.D."/>
            <person name="Zheng C."/>
            <person name="Woodhouse M."/>
            <person name="Edger P.P."/>
            <person name="Guyot R."/>
            <person name="Guo H.B."/>
            <person name="Guo H."/>
            <person name="Zheng G."/>
            <person name="Singh R."/>
            <person name="Sharma A."/>
            <person name="Min X."/>
            <person name="Zheng Y."/>
            <person name="Lee H."/>
            <person name="Gurtowski J."/>
            <person name="Sedlazeck F.J."/>
            <person name="Harkess A."/>
            <person name="McKain M.R."/>
            <person name="Liao Z."/>
            <person name="Fang J."/>
            <person name="Liu J."/>
            <person name="Zhang X."/>
            <person name="Zhang Q."/>
            <person name="Hu W."/>
            <person name="Qin Y."/>
            <person name="Wang K."/>
            <person name="Chen L.Y."/>
            <person name="Shirley N."/>
            <person name="Lin Y.R."/>
            <person name="Liu L.Y."/>
            <person name="Hernandez A.G."/>
            <person name="Wright C.L."/>
            <person name="Bulone V."/>
            <person name="Tuskan G.A."/>
            <person name="Heath K."/>
            <person name="Zee F."/>
            <person name="Moore P.H."/>
            <person name="Sunkar R."/>
            <person name="Leebens-Mack J.H."/>
            <person name="Mockler T."/>
            <person name="Bennetzen J.L."/>
            <person name="Freeling M."/>
            <person name="Sankoff D."/>
            <person name="Paterson A.H."/>
            <person name="Zhu X."/>
            <person name="Yang X."/>
            <person name="Smith J.A."/>
            <person name="Cushman J.C."/>
            <person name="Paull R.E."/>
            <person name="Yu Q."/>
        </authorList>
    </citation>
    <scope>NUCLEOTIDE SEQUENCE [LARGE SCALE GENOMIC DNA]</scope>
    <source>
        <strain evidence="2">cv. F153</strain>
    </source>
</reference>
<reference evidence="3" key="2">
    <citation type="submission" date="2025-08" db="UniProtKB">
        <authorList>
            <consortium name="RefSeq"/>
        </authorList>
    </citation>
    <scope>IDENTIFICATION</scope>
    <source>
        <tissue evidence="3">Leaf</tissue>
    </source>
</reference>
<feature type="region of interest" description="Disordered" evidence="1">
    <location>
        <begin position="1"/>
        <end position="92"/>
    </location>
</feature>